<evidence type="ECO:0000256" key="2">
    <source>
        <dbReference type="PROSITE-ProRule" id="PRU01331"/>
    </source>
</evidence>
<keyword evidence="1" id="KW-0436">Ligase</keyword>
<reference evidence="5" key="1">
    <citation type="submission" date="2019-02" db="EMBL/GenBank/DDBJ databases">
        <title>Functional characterization of core regulatory genes involved in the sporulation of the nematophagous fungus Purpureocillium lavendulum.</title>
        <authorList>
            <person name="Chen M."/>
            <person name="Yang H.-Y."/>
            <person name="Cao Y.-R."/>
            <person name="Zhang C.-C."/>
            <person name="Han J.-J."/>
            <person name="Guo Z.-Y."/>
            <person name="Fan H.-F."/>
            <person name="Xu J."/>
            <person name="Zhang K.-Q."/>
            <person name="Liang L.-M."/>
        </authorList>
    </citation>
    <scope>NUCLEOTIDE SEQUENCE</scope>
</reference>
<dbReference type="SUPFAM" id="SSF55931">
    <property type="entry name" value="Glutamine synthetase/guanido kinase"/>
    <property type="match status" value="1"/>
</dbReference>
<dbReference type="Gene3D" id="3.30.590.10">
    <property type="entry name" value="Glutamine synthetase/guanido kinase, catalytic domain"/>
    <property type="match status" value="1"/>
</dbReference>
<dbReference type="PROSITE" id="PS51987">
    <property type="entry name" value="GS_CATALYTIC"/>
    <property type="match status" value="1"/>
</dbReference>
<dbReference type="EMBL" id="MK603199">
    <property type="protein sequence ID" value="QEQ42966.1"/>
    <property type="molecule type" value="Genomic_DNA"/>
</dbReference>
<gene>
    <name evidence="5" type="primary">fluG</name>
</gene>
<organism evidence="5">
    <name type="scientific">Purpureocillium lavendulum</name>
    <dbReference type="NCBI Taxonomy" id="1247861"/>
    <lineage>
        <taxon>Eukaryota</taxon>
        <taxon>Fungi</taxon>
        <taxon>Dikarya</taxon>
        <taxon>Ascomycota</taxon>
        <taxon>Pezizomycotina</taxon>
        <taxon>Sordariomycetes</taxon>
        <taxon>Hypocreomycetidae</taxon>
        <taxon>Hypocreales</taxon>
        <taxon>Ophiocordycipitaceae</taxon>
        <taxon>Purpureocillium</taxon>
    </lineage>
</organism>
<dbReference type="PANTHER" id="PTHR43785:SF2">
    <property type="entry name" value="TYPE-1 GLUTAMINE SYNTHETASE 1"/>
    <property type="match status" value="1"/>
</dbReference>
<dbReference type="SMART" id="SM01230">
    <property type="entry name" value="Gln-synt_C"/>
    <property type="match status" value="1"/>
</dbReference>
<protein>
    <submittedName>
        <fullName evidence="5">FluG</fullName>
    </submittedName>
</protein>
<feature type="domain" description="GS catalytic" evidence="4">
    <location>
        <begin position="137"/>
        <end position="450"/>
    </location>
</feature>
<evidence type="ECO:0000313" key="5">
    <source>
        <dbReference type="EMBL" id="QEQ42966.1"/>
    </source>
</evidence>
<name>A0A5J6CNU1_9HYPO</name>
<comment type="similarity">
    <text evidence="2 3">Belongs to the glutamine synthetase family.</text>
</comment>
<evidence type="ECO:0000259" key="4">
    <source>
        <dbReference type="PROSITE" id="PS51987"/>
    </source>
</evidence>
<dbReference type="InterPro" id="IPR014746">
    <property type="entry name" value="Gln_synth/guanido_kin_cat_dom"/>
</dbReference>
<accession>A0A5J6CNU1</accession>
<dbReference type="Pfam" id="PF00120">
    <property type="entry name" value="Gln-synt_C"/>
    <property type="match status" value="1"/>
</dbReference>
<dbReference type="AlphaFoldDB" id="A0A5J6CNU1"/>
<evidence type="ECO:0000256" key="1">
    <source>
        <dbReference type="ARBA" id="ARBA00022598"/>
    </source>
</evidence>
<dbReference type="InterPro" id="IPR008146">
    <property type="entry name" value="Gln_synth_cat_dom"/>
</dbReference>
<proteinExistence type="inferred from homology"/>
<evidence type="ECO:0000256" key="3">
    <source>
        <dbReference type="RuleBase" id="RU000384"/>
    </source>
</evidence>
<dbReference type="PANTHER" id="PTHR43785">
    <property type="entry name" value="GAMMA-GLUTAMYLPUTRESCINE SYNTHETASE"/>
    <property type="match status" value="1"/>
</dbReference>
<sequence length="450" mass="50065">MTPREDETKNNAESNKSKDLAVLSTVQEFLENNPRVQFIRFQWQDYSGVLRARVVTLQHAFAVIAGKRYVHVAPLAFNCLVDNSALPDITARGIHLLVADWSSLRTRQHLDPLYASVMCSVVDQTPRKPGPNASFCPRRGLAEVVRKATEALRVDFLVGFEVEFEIMKATANGEYVPCSVGLGNFAVSGLRDPSYVYVEEAVQTLLEAGVKIEAFQSEGRRGQYEIALGPLPPVQAVDQLVLVHDTIKHVFARQGLVATMSPRPVALRRQSTGQHTHISISPPGKEELFLAGILRRLPQLCAFCLPYDISYERIQPCFAGTVVAWGTENPWVPVRKIHAGHWELRCVDATANMYLALAAILSAGMLGCFNEEALQWQDTSFDAQAIPSSGMPMPRTLQNALALLEENSHELESMMCTQVITHYLRVKKAEASRFHEMGPQDARNLLVDLF</sequence>
<dbReference type="GO" id="GO:0004356">
    <property type="term" value="F:glutamine synthetase activity"/>
    <property type="evidence" value="ECO:0007669"/>
    <property type="project" value="InterPro"/>
</dbReference>